<feature type="signal peptide" evidence="1">
    <location>
        <begin position="1"/>
        <end position="36"/>
    </location>
</feature>
<dbReference type="PANTHER" id="PTHR20910:SF1">
    <property type="entry name" value="SUPEROXIDE DISMUTASE COPPER_ZINC BINDING DOMAIN-CONTAINING PROTEIN"/>
    <property type="match status" value="1"/>
</dbReference>
<dbReference type="AlphaFoldDB" id="A0A182T233"/>
<dbReference type="Proteomes" id="UP000075901">
    <property type="component" value="Unassembled WGS sequence"/>
</dbReference>
<protein>
    <submittedName>
        <fullName evidence="2">Uncharacterized protein</fullName>
    </submittedName>
</protein>
<sequence>MYMKNSIKYESRASTRSLLVLLVSLLVLGAVDEARALNLVAHISQRGLHGEISFSQHNERQVLIASELETTLQYPEQAWSWGIYQLPVDYTIVDPQERCQIARLGEQL</sequence>
<keyword evidence="1" id="KW-0732">Signal</keyword>
<reference evidence="3" key="1">
    <citation type="submission" date="2013-09" db="EMBL/GenBank/DDBJ databases">
        <title>The Genome Sequence of Anopheles maculatus species B.</title>
        <authorList>
            <consortium name="The Broad Institute Genomics Platform"/>
            <person name="Neafsey D.E."/>
            <person name="Besansky N."/>
            <person name="Howell P."/>
            <person name="Walton C."/>
            <person name="Young S.K."/>
            <person name="Zeng Q."/>
            <person name="Gargeya S."/>
            <person name="Fitzgerald M."/>
            <person name="Haas B."/>
            <person name="Abouelleil A."/>
            <person name="Allen A.W."/>
            <person name="Alvarado L."/>
            <person name="Arachchi H.M."/>
            <person name="Berlin A.M."/>
            <person name="Chapman S.B."/>
            <person name="Gainer-Dewar J."/>
            <person name="Goldberg J."/>
            <person name="Griggs A."/>
            <person name="Gujja S."/>
            <person name="Hansen M."/>
            <person name="Howarth C."/>
            <person name="Imamovic A."/>
            <person name="Ireland A."/>
            <person name="Larimer J."/>
            <person name="McCowan C."/>
            <person name="Murphy C."/>
            <person name="Pearson M."/>
            <person name="Poon T.W."/>
            <person name="Priest M."/>
            <person name="Roberts A."/>
            <person name="Saif S."/>
            <person name="Shea T."/>
            <person name="Sisk P."/>
            <person name="Sykes S."/>
            <person name="Wortman J."/>
            <person name="Nusbaum C."/>
            <person name="Birren B."/>
        </authorList>
    </citation>
    <scope>NUCLEOTIDE SEQUENCE [LARGE SCALE GENOMIC DNA]</scope>
    <source>
        <strain evidence="3">maculatus3</strain>
    </source>
</reference>
<dbReference type="PANTHER" id="PTHR20910">
    <property type="entry name" value="AGAP001623-PA"/>
    <property type="match status" value="1"/>
</dbReference>
<name>A0A182T233_9DIPT</name>
<accession>A0A182T233</accession>
<reference evidence="2" key="2">
    <citation type="submission" date="2020-05" db="UniProtKB">
        <authorList>
            <consortium name="EnsemblMetazoa"/>
        </authorList>
    </citation>
    <scope>IDENTIFICATION</scope>
    <source>
        <strain evidence="2">maculatus3</strain>
    </source>
</reference>
<dbReference type="EnsemblMetazoa" id="AMAM018075-RA">
    <property type="protein sequence ID" value="AMAM018075-PA"/>
    <property type="gene ID" value="AMAM018075"/>
</dbReference>
<dbReference type="InterPro" id="IPR053257">
    <property type="entry name" value="Cu-only_SOD"/>
</dbReference>
<keyword evidence="3" id="KW-1185">Reference proteome</keyword>
<proteinExistence type="predicted"/>
<feature type="chain" id="PRO_5008136423" evidence="1">
    <location>
        <begin position="37"/>
        <end position="108"/>
    </location>
</feature>
<evidence type="ECO:0000256" key="1">
    <source>
        <dbReference type="SAM" id="SignalP"/>
    </source>
</evidence>
<evidence type="ECO:0000313" key="3">
    <source>
        <dbReference type="Proteomes" id="UP000075901"/>
    </source>
</evidence>
<organism evidence="2 3">
    <name type="scientific">Anopheles maculatus</name>
    <dbReference type="NCBI Taxonomy" id="74869"/>
    <lineage>
        <taxon>Eukaryota</taxon>
        <taxon>Metazoa</taxon>
        <taxon>Ecdysozoa</taxon>
        <taxon>Arthropoda</taxon>
        <taxon>Hexapoda</taxon>
        <taxon>Insecta</taxon>
        <taxon>Pterygota</taxon>
        <taxon>Neoptera</taxon>
        <taxon>Endopterygota</taxon>
        <taxon>Diptera</taxon>
        <taxon>Nematocera</taxon>
        <taxon>Culicoidea</taxon>
        <taxon>Culicidae</taxon>
        <taxon>Anophelinae</taxon>
        <taxon>Anopheles</taxon>
        <taxon>Anopheles maculatus group</taxon>
    </lineage>
</organism>
<dbReference type="VEuPathDB" id="VectorBase:AMAM018075"/>
<evidence type="ECO:0000313" key="2">
    <source>
        <dbReference type="EnsemblMetazoa" id="AMAM018075-PA"/>
    </source>
</evidence>